<evidence type="ECO:0000313" key="1">
    <source>
        <dbReference type="EMBL" id="GBO45537.1"/>
    </source>
</evidence>
<proteinExistence type="predicted"/>
<comment type="caution">
    <text evidence="1">The sequence shown here is derived from an EMBL/GenBank/DDBJ whole genome shotgun (WGS) entry which is preliminary data.</text>
</comment>
<reference evidence="1 2" key="1">
    <citation type="journal article" date="2019" name="Sci. Rep.">
        <title>Orb-weaving spider Araneus ventricosus genome elucidates the spidroin gene catalogue.</title>
        <authorList>
            <person name="Kono N."/>
            <person name="Nakamura H."/>
            <person name="Ohtoshi R."/>
            <person name="Moran D.A.P."/>
            <person name="Shinohara A."/>
            <person name="Yoshida Y."/>
            <person name="Fujiwara M."/>
            <person name="Mori M."/>
            <person name="Tomita M."/>
            <person name="Arakawa K."/>
        </authorList>
    </citation>
    <scope>NUCLEOTIDE SEQUENCE [LARGE SCALE GENOMIC DNA]</scope>
</reference>
<evidence type="ECO:0000313" key="2">
    <source>
        <dbReference type="Proteomes" id="UP000499080"/>
    </source>
</evidence>
<organism evidence="1 2">
    <name type="scientific">Araneus ventricosus</name>
    <name type="common">Orbweaver spider</name>
    <name type="synonym">Epeira ventricosa</name>
    <dbReference type="NCBI Taxonomy" id="182803"/>
    <lineage>
        <taxon>Eukaryota</taxon>
        <taxon>Metazoa</taxon>
        <taxon>Ecdysozoa</taxon>
        <taxon>Arthropoda</taxon>
        <taxon>Chelicerata</taxon>
        <taxon>Arachnida</taxon>
        <taxon>Araneae</taxon>
        <taxon>Araneomorphae</taxon>
        <taxon>Entelegynae</taxon>
        <taxon>Araneoidea</taxon>
        <taxon>Araneidae</taxon>
        <taxon>Araneus</taxon>
    </lineage>
</organism>
<keyword evidence="2" id="KW-1185">Reference proteome</keyword>
<dbReference type="Proteomes" id="UP000499080">
    <property type="component" value="Unassembled WGS sequence"/>
</dbReference>
<gene>
    <name evidence="1" type="ORF">AVEN_50042_1</name>
</gene>
<dbReference type="AlphaFoldDB" id="A0A4Y2XBL2"/>
<sequence>MARGFVSESVVSALWRYIDRTSKEREWSDGVSASDHSSVAERFVKPRTMKTAKLFGMPPTTVHKYEPRVTRDFPNYKPWEQGLIGKS</sequence>
<accession>A0A4Y2XBL2</accession>
<protein>
    <submittedName>
        <fullName evidence="1">Uncharacterized protein</fullName>
    </submittedName>
</protein>
<name>A0A4Y2XBL2_ARAVE</name>
<dbReference type="EMBL" id="BGPR01072678">
    <property type="protein sequence ID" value="GBO45537.1"/>
    <property type="molecule type" value="Genomic_DNA"/>
</dbReference>